<reference evidence="2 3" key="1">
    <citation type="submission" date="2014-03" db="EMBL/GenBank/DDBJ databases">
        <title>Genome sequence of Bordetella holmseii.</title>
        <authorList>
            <person name="Harvill E."/>
            <person name="Goodfield L.L."/>
            <person name="Ivanov Y."/>
            <person name="Meyer J.A."/>
            <person name="Newth C."/>
            <person name="Cassiday P."/>
            <person name="Tondella M.L."/>
            <person name="Liao P."/>
            <person name="Zimmerman J."/>
            <person name="Meert K."/>
            <person name="Wessel D."/>
            <person name="Berger J."/>
            <person name="Dean J.M."/>
            <person name="Holubkov R."/>
            <person name="Burr J."/>
            <person name="Liu T."/>
            <person name="Brinkac L.M."/>
            <person name="Sanka R."/>
            <person name="Kim M."/>
            <person name="Losada L."/>
        </authorList>
    </citation>
    <scope>NUCLEOTIDE SEQUENCE [LARGE SCALE GENOMIC DNA]</scope>
    <source>
        <strain evidence="2 3">CDC-H585-BH</strain>
    </source>
</reference>
<dbReference type="PANTHER" id="PTHR33570">
    <property type="entry name" value="4-CARBOXYMUCONOLACTONE DECARBOXYLASE FAMILY PROTEIN"/>
    <property type="match status" value="1"/>
</dbReference>
<dbReference type="RefSeq" id="WP_005014437.1">
    <property type="nucleotide sequence ID" value="NZ_JFZZ01000032.1"/>
</dbReference>
<gene>
    <name evidence="2" type="ORF">L497_1614</name>
</gene>
<accession>A0A158M911</accession>
<dbReference type="STRING" id="35814.BBB42_11335"/>
<proteinExistence type="predicted"/>
<organism evidence="2 3">
    <name type="scientific">Bordetella holmesii CDC-H585-BH</name>
    <dbReference type="NCBI Taxonomy" id="1331206"/>
    <lineage>
        <taxon>Bacteria</taxon>
        <taxon>Pseudomonadati</taxon>
        <taxon>Pseudomonadota</taxon>
        <taxon>Betaproteobacteria</taxon>
        <taxon>Burkholderiales</taxon>
        <taxon>Alcaligenaceae</taxon>
        <taxon>Bordetella</taxon>
    </lineage>
</organism>
<evidence type="ECO:0000313" key="2">
    <source>
        <dbReference type="EMBL" id="KAK97032.1"/>
    </source>
</evidence>
<dbReference type="InterPro" id="IPR029032">
    <property type="entry name" value="AhpD-like"/>
</dbReference>
<dbReference type="Pfam" id="PF02627">
    <property type="entry name" value="CMD"/>
    <property type="match status" value="1"/>
</dbReference>
<dbReference type="GO" id="GO:0051920">
    <property type="term" value="F:peroxiredoxin activity"/>
    <property type="evidence" value="ECO:0007669"/>
    <property type="project" value="InterPro"/>
</dbReference>
<comment type="caution">
    <text evidence="2">The sequence shown here is derived from an EMBL/GenBank/DDBJ whole genome shotgun (WGS) entry which is preliminary data.</text>
</comment>
<dbReference type="InterPro" id="IPR003779">
    <property type="entry name" value="CMD-like"/>
</dbReference>
<dbReference type="Gene3D" id="1.20.1290.10">
    <property type="entry name" value="AhpD-like"/>
    <property type="match status" value="1"/>
</dbReference>
<dbReference type="PATRIC" id="fig|1331206.3.peg.774"/>
<name>A0A158M911_9BORD</name>
<dbReference type="EMBL" id="JFZZ01000032">
    <property type="protein sequence ID" value="KAK97032.1"/>
    <property type="molecule type" value="Genomic_DNA"/>
</dbReference>
<feature type="domain" description="Carboxymuconolactone decarboxylase-like" evidence="1">
    <location>
        <begin position="44"/>
        <end position="120"/>
    </location>
</feature>
<dbReference type="PANTHER" id="PTHR33570:SF2">
    <property type="entry name" value="CARBOXYMUCONOLACTONE DECARBOXYLASE-LIKE DOMAIN-CONTAINING PROTEIN"/>
    <property type="match status" value="1"/>
</dbReference>
<protein>
    <submittedName>
        <fullName evidence="2">Carboxymuconolactone decarboxylase family protein</fullName>
    </submittedName>
</protein>
<dbReference type="Proteomes" id="UP000026682">
    <property type="component" value="Unassembled WGS sequence"/>
</dbReference>
<dbReference type="AlphaFoldDB" id="A0A158M911"/>
<dbReference type="GeneID" id="93119577"/>
<dbReference type="SUPFAM" id="SSF69118">
    <property type="entry name" value="AhpD-like"/>
    <property type="match status" value="1"/>
</dbReference>
<sequence length="138" mass="15236">MSQSKQQYDEAEKFKAGLQVREAVLGKDKVKQALWDADAFNAPMQQFATEFCWGASWARPGLAHRTRSLLNIAMLAALNRPKELETHVRGALVNGCSIEEIQETLLQAAVYAGVPAGIEGFRTATPVIREHLINETAK</sequence>
<evidence type="ECO:0000259" key="1">
    <source>
        <dbReference type="Pfam" id="PF02627"/>
    </source>
</evidence>
<dbReference type="InterPro" id="IPR052512">
    <property type="entry name" value="4CMD/NDH-1_regulator"/>
</dbReference>
<evidence type="ECO:0000313" key="3">
    <source>
        <dbReference type="Proteomes" id="UP000026682"/>
    </source>
</evidence>